<keyword evidence="5" id="KW-0687">Ribonucleoprotein</keyword>
<dbReference type="PANTHER" id="PTHR21396:SF2">
    <property type="entry name" value="LARGE RIBOSOMAL SUBUNIT PROTEIN ML43"/>
    <property type="match status" value="1"/>
</dbReference>
<evidence type="ECO:0000256" key="6">
    <source>
        <dbReference type="ARBA" id="ARBA00035188"/>
    </source>
</evidence>
<evidence type="ECO:0000256" key="3">
    <source>
        <dbReference type="ARBA" id="ARBA00022980"/>
    </source>
</evidence>
<dbReference type="GO" id="GO:0032543">
    <property type="term" value="P:mitochondrial translation"/>
    <property type="evidence" value="ECO:0007669"/>
    <property type="project" value="InterPro"/>
</dbReference>
<reference evidence="8" key="1">
    <citation type="submission" date="2022-12" db="EMBL/GenBank/DDBJ databases">
        <authorList>
            <person name="Brejova B."/>
        </authorList>
    </citation>
    <scope>NUCLEOTIDE SEQUENCE</scope>
</reference>
<dbReference type="SUPFAM" id="SSF52833">
    <property type="entry name" value="Thioredoxin-like"/>
    <property type="match status" value="1"/>
</dbReference>
<organism evidence="8 9">
    <name type="scientific">Candida verbasci</name>
    <dbReference type="NCBI Taxonomy" id="1227364"/>
    <lineage>
        <taxon>Eukaryota</taxon>
        <taxon>Fungi</taxon>
        <taxon>Dikarya</taxon>
        <taxon>Ascomycota</taxon>
        <taxon>Saccharomycotina</taxon>
        <taxon>Pichiomycetes</taxon>
        <taxon>Debaryomycetaceae</taxon>
        <taxon>Candida/Lodderomyces clade</taxon>
        <taxon>Candida</taxon>
    </lineage>
</organism>
<keyword evidence="3" id="KW-0689">Ribosomal protein</keyword>
<dbReference type="SMART" id="SM00916">
    <property type="entry name" value="L51_S25_CI-B8"/>
    <property type="match status" value="1"/>
</dbReference>
<comment type="subcellular location">
    <subcellularLocation>
        <location evidence="1">Mitochondrion</location>
    </subcellularLocation>
</comment>
<keyword evidence="9" id="KW-1185">Reference proteome</keyword>
<gene>
    <name evidence="8" type="ORF">CANVERA_P1647</name>
</gene>
<dbReference type="PANTHER" id="PTHR21396">
    <property type="entry name" value="39S RIBOSOMAL PROTEIN L43"/>
    <property type="match status" value="1"/>
</dbReference>
<evidence type="ECO:0000256" key="5">
    <source>
        <dbReference type="ARBA" id="ARBA00023274"/>
    </source>
</evidence>
<sequence length="139" mass="16117">MVKAIPKVSIARNGLGSYIQPCYKITLQYCNWGGSSQGLRDLLTNGKLNQFALNNLQTIFEIKQQRGHPLLICNYNNNTQHEVEIKNLSDSEIIKKLDEYIQRSGNERFKYNHKVMSDNDSVRGIWSPLFEPKDHRHKI</sequence>
<dbReference type="InterPro" id="IPR007741">
    <property type="entry name" value="Ribosomal_mL43/mS25/NADH_DH"/>
</dbReference>
<dbReference type="InterPro" id="IPR039927">
    <property type="entry name" value="Ribosomal_mL43"/>
</dbReference>
<proteinExistence type="inferred from homology"/>
<accession>A0A9W4XCE4</accession>
<dbReference type="EMBL" id="CANTUO010000001">
    <property type="protein sequence ID" value="CAI5757130.1"/>
    <property type="molecule type" value="Genomic_DNA"/>
</dbReference>
<dbReference type="Gene3D" id="3.40.30.10">
    <property type="entry name" value="Glutaredoxin"/>
    <property type="match status" value="1"/>
</dbReference>
<evidence type="ECO:0000313" key="9">
    <source>
        <dbReference type="Proteomes" id="UP001152885"/>
    </source>
</evidence>
<dbReference type="AlphaFoldDB" id="A0A9W4XCE4"/>
<comment type="similarity">
    <text evidence="2">Belongs to the mitochondrion-specific ribosomal protein mL43 family.</text>
</comment>
<dbReference type="Proteomes" id="UP001152885">
    <property type="component" value="Unassembled WGS sequence"/>
</dbReference>
<dbReference type="InterPro" id="IPR036249">
    <property type="entry name" value="Thioredoxin-like_sf"/>
</dbReference>
<keyword evidence="4" id="KW-0496">Mitochondrion</keyword>
<dbReference type="GO" id="GO:0003735">
    <property type="term" value="F:structural constituent of ribosome"/>
    <property type="evidence" value="ECO:0007669"/>
    <property type="project" value="InterPro"/>
</dbReference>
<evidence type="ECO:0000256" key="1">
    <source>
        <dbReference type="ARBA" id="ARBA00004173"/>
    </source>
</evidence>
<evidence type="ECO:0000259" key="7">
    <source>
        <dbReference type="SMART" id="SM00916"/>
    </source>
</evidence>
<feature type="domain" description="Ribosomal protein/NADH dehydrogenase" evidence="7">
    <location>
        <begin position="31"/>
        <end position="104"/>
    </location>
</feature>
<dbReference type="GO" id="GO:0005762">
    <property type="term" value="C:mitochondrial large ribosomal subunit"/>
    <property type="evidence" value="ECO:0007669"/>
    <property type="project" value="TreeGrafter"/>
</dbReference>
<evidence type="ECO:0000256" key="2">
    <source>
        <dbReference type="ARBA" id="ARBA00006073"/>
    </source>
</evidence>
<protein>
    <recommendedName>
        <fullName evidence="6">Large ribosomal subunit protein mL43</fullName>
    </recommendedName>
</protein>
<name>A0A9W4XCE4_9ASCO</name>
<dbReference type="OrthoDB" id="88at2759"/>
<comment type="caution">
    <text evidence="8">The sequence shown here is derived from an EMBL/GenBank/DDBJ whole genome shotgun (WGS) entry which is preliminary data.</text>
</comment>
<evidence type="ECO:0000313" key="8">
    <source>
        <dbReference type="EMBL" id="CAI5757130.1"/>
    </source>
</evidence>
<evidence type="ECO:0000256" key="4">
    <source>
        <dbReference type="ARBA" id="ARBA00023128"/>
    </source>
</evidence>